<keyword evidence="4" id="KW-1185">Reference proteome</keyword>
<comment type="caution">
    <text evidence="3">The sequence shown here is derived from an EMBL/GenBank/DDBJ whole genome shotgun (WGS) entry which is preliminary data.</text>
</comment>
<feature type="compositionally biased region" description="Polar residues" evidence="1">
    <location>
        <begin position="15"/>
        <end position="26"/>
    </location>
</feature>
<protein>
    <submittedName>
        <fullName evidence="3">Nucleolar and coiled-body phosphoprotein 1</fullName>
    </submittedName>
</protein>
<reference evidence="3" key="2">
    <citation type="journal article" date="2023" name="BMC Genomics">
        <title>Pest status, molecular evolution, and epigenetic factors derived from the genome assembly of Frankliniella fusca, a thysanopteran phytovirus vector.</title>
        <authorList>
            <person name="Catto M.A."/>
            <person name="Labadie P.E."/>
            <person name="Jacobson A.L."/>
            <person name="Kennedy G.G."/>
            <person name="Srinivasan R."/>
            <person name="Hunt B.G."/>
        </authorList>
    </citation>
    <scope>NUCLEOTIDE SEQUENCE</scope>
    <source>
        <strain evidence="3">PL_HMW_Pooled</strain>
    </source>
</reference>
<sequence length="36" mass="3827">MHTSFPKTKKGGRNGSSPLRESSSNLPVLPGCKQSL</sequence>
<dbReference type="EMBL" id="JAHWGI010000773">
    <property type="protein sequence ID" value="KAK3917675.1"/>
    <property type="molecule type" value="Genomic_DNA"/>
</dbReference>
<reference evidence="3" key="1">
    <citation type="submission" date="2021-07" db="EMBL/GenBank/DDBJ databases">
        <authorList>
            <person name="Catto M.A."/>
            <person name="Jacobson A."/>
            <person name="Kennedy G."/>
            <person name="Labadie P."/>
            <person name="Hunt B.G."/>
            <person name="Srinivasan R."/>
        </authorList>
    </citation>
    <scope>NUCLEOTIDE SEQUENCE</scope>
    <source>
        <strain evidence="3">PL_HMW_Pooled</strain>
        <tissue evidence="3">Head</tissue>
    </source>
</reference>
<dbReference type="AlphaFoldDB" id="A0AAE1HYB9"/>
<organism evidence="3 4">
    <name type="scientific">Frankliniella fusca</name>
    <dbReference type="NCBI Taxonomy" id="407009"/>
    <lineage>
        <taxon>Eukaryota</taxon>
        <taxon>Metazoa</taxon>
        <taxon>Ecdysozoa</taxon>
        <taxon>Arthropoda</taxon>
        <taxon>Hexapoda</taxon>
        <taxon>Insecta</taxon>
        <taxon>Pterygota</taxon>
        <taxon>Neoptera</taxon>
        <taxon>Paraneoptera</taxon>
        <taxon>Thysanoptera</taxon>
        <taxon>Terebrantia</taxon>
        <taxon>Thripoidea</taxon>
        <taxon>Thripidae</taxon>
        <taxon>Frankliniella</taxon>
    </lineage>
</organism>
<accession>A0AAE1HYB9</accession>
<dbReference type="Proteomes" id="UP001219518">
    <property type="component" value="Unassembled WGS sequence"/>
</dbReference>
<evidence type="ECO:0000313" key="2">
    <source>
        <dbReference type="EMBL" id="KAK3917675.1"/>
    </source>
</evidence>
<proteinExistence type="predicted"/>
<evidence type="ECO:0000313" key="4">
    <source>
        <dbReference type="Proteomes" id="UP001219518"/>
    </source>
</evidence>
<gene>
    <name evidence="2" type="ORF">KUF71_007152</name>
    <name evidence="3" type="ORF">KUF71_019624</name>
</gene>
<evidence type="ECO:0000313" key="3">
    <source>
        <dbReference type="EMBL" id="KAK3929783.1"/>
    </source>
</evidence>
<feature type="region of interest" description="Disordered" evidence="1">
    <location>
        <begin position="1"/>
        <end position="36"/>
    </location>
</feature>
<name>A0AAE1HYB9_9NEOP</name>
<evidence type="ECO:0000256" key="1">
    <source>
        <dbReference type="SAM" id="MobiDB-lite"/>
    </source>
</evidence>
<dbReference type="EMBL" id="JAHWGI010001403">
    <property type="protein sequence ID" value="KAK3929783.1"/>
    <property type="molecule type" value="Genomic_DNA"/>
</dbReference>